<protein>
    <recommendedName>
        <fullName evidence="3">IrrE N-terminal-like domain-containing protein</fullName>
    </recommendedName>
</protein>
<dbReference type="Proteomes" id="UP001438112">
    <property type="component" value="Unassembled WGS sequence"/>
</dbReference>
<proteinExistence type="predicted"/>
<reference evidence="1 2" key="1">
    <citation type="submission" date="2024-03" db="EMBL/GenBank/DDBJ databases">
        <title>Inconsistent identification of Apilactobacillus kunkeei-related strains obtained by well-developed overall genome related indices.</title>
        <authorList>
            <person name="Maeno S."/>
            <person name="Endo A."/>
        </authorList>
    </citation>
    <scope>NUCLEOTIDE SEQUENCE [LARGE SCALE GENOMIC DNA]</scope>
    <source>
        <strain evidence="1 2">20H-10</strain>
    </source>
</reference>
<sequence length="106" mass="12183">MLTINLDGKVINIMGINFKILVINKLFDENNKVLGFSDYANSLIKLEDNQDDQNKLQTLVHEITHIILWNTGYDDLNANEQLIVAFGNVLYQVLKDNDLIEIINHK</sequence>
<gene>
    <name evidence="1" type="ORF">AP20H10_03060</name>
</gene>
<evidence type="ECO:0000313" key="2">
    <source>
        <dbReference type="Proteomes" id="UP001438112"/>
    </source>
</evidence>
<dbReference type="RefSeq" id="WP_148562076.1">
    <property type="nucleotide sequence ID" value="NZ_BAABVV010000024.1"/>
</dbReference>
<organism evidence="1 2">
    <name type="scientific">Apilactobacillus apinorum</name>
    <dbReference type="NCBI Taxonomy" id="1218495"/>
    <lineage>
        <taxon>Bacteria</taxon>
        <taxon>Bacillati</taxon>
        <taxon>Bacillota</taxon>
        <taxon>Bacilli</taxon>
        <taxon>Lactobacillales</taxon>
        <taxon>Lactobacillaceae</taxon>
        <taxon>Apilactobacillus</taxon>
    </lineage>
</organism>
<dbReference type="EMBL" id="BAABVV010000024">
    <property type="protein sequence ID" value="GAA6113943.1"/>
    <property type="molecule type" value="Genomic_DNA"/>
</dbReference>
<evidence type="ECO:0000313" key="1">
    <source>
        <dbReference type="EMBL" id="GAA6113943.1"/>
    </source>
</evidence>
<comment type="caution">
    <text evidence="1">The sequence shown here is derived from an EMBL/GenBank/DDBJ whole genome shotgun (WGS) entry which is preliminary data.</text>
</comment>
<accession>A0ABP9ZGL6</accession>
<evidence type="ECO:0008006" key="3">
    <source>
        <dbReference type="Google" id="ProtNLM"/>
    </source>
</evidence>
<keyword evidence="2" id="KW-1185">Reference proteome</keyword>
<name>A0ABP9ZGL6_9LACO</name>